<dbReference type="EMBL" id="JARKNE010000004">
    <property type="protein sequence ID" value="KAK5835995.1"/>
    <property type="molecule type" value="Genomic_DNA"/>
</dbReference>
<reference evidence="1 2" key="1">
    <citation type="submission" date="2023-03" db="EMBL/GenBank/DDBJ databases">
        <title>WGS of Gossypium arboreum.</title>
        <authorList>
            <person name="Yu D."/>
        </authorList>
    </citation>
    <scope>NUCLEOTIDE SEQUENCE [LARGE SCALE GENOMIC DNA]</scope>
    <source>
        <tissue evidence="1">Leaf</tissue>
    </source>
</reference>
<evidence type="ECO:0000313" key="1">
    <source>
        <dbReference type="EMBL" id="KAK5835995.1"/>
    </source>
</evidence>
<gene>
    <name evidence="1" type="ORF">PVK06_011728</name>
</gene>
<sequence length="264" mass="30837">MEGSPTCYFICQKCVTIMEGDRSRSESYPGWYYMEFGYGSYMDFWRDYWVKDWGPLINVCTQSEKVPTEHVPFQNMVKLSREWNWSAISSALLSQVLLSISTYNAPSVFDVDNFIGWWHEKRSTFSICSAYSTNCGMEIAKSSTFGIKFGIIWDLKRQLRILTNENRVRRHLTSDSSCKICRTLFLWIRRNNYVFNANFVENGSVLEKSYRMREYYLASNRGLVQLRHTSYKTCSYPGMFLEADVKPMDLALGAQACSWLDWLG</sequence>
<comment type="caution">
    <text evidence="1">The sequence shown here is derived from an EMBL/GenBank/DDBJ whole genome shotgun (WGS) entry which is preliminary data.</text>
</comment>
<organism evidence="1 2">
    <name type="scientific">Gossypium arboreum</name>
    <name type="common">Tree cotton</name>
    <name type="synonym">Gossypium nanking</name>
    <dbReference type="NCBI Taxonomy" id="29729"/>
    <lineage>
        <taxon>Eukaryota</taxon>
        <taxon>Viridiplantae</taxon>
        <taxon>Streptophyta</taxon>
        <taxon>Embryophyta</taxon>
        <taxon>Tracheophyta</taxon>
        <taxon>Spermatophyta</taxon>
        <taxon>Magnoliopsida</taxon>
        <taxon>eudicotyledons</taxon>
        <taxon>Gunneridae</taxon>
        <taxon>Pentapetalae</taxon>
        <taxon>rosids</taxon>
        <taxon>malvids</taxon>
        <taxon>Malvales</taxon>
        <taxon>Malvaceae</taxon>
        <taxon>Malvoideae</taxon>
        <taxon>Gossypium</taxon>
    </lineage>
</organism>
<keyword evidence="2" id="KW-1185">Reference proteome</keyword>
<proteinExistence type="predicted"/>
<name>A0ABR0Q9N6_GOSAR</name>
<dbReference type="Proteomes" id="UP001358586">
    <property type="component" value="Chromosome 4"/>
</dbReference>
<protein>
    <submittedName>
        <fullName evidence="1">Uncharacterized protein</fullName>
    </submittedName>
</protein>
<evidence type="ECO:0000313" key="2">
    <source>
        <dbReference type="Proteomes" id="UP001358586"/>
    </source>
</evidence>
<accession>A0ABR0Q9N6</accession>